<name>A0A3S0CPE9_9FLAO</name>
<dbReference type="AlphaFoldDB" id="A0A3S0CPE9"/>
<proteinExistence type="predicted"/>
<sequence>MNKKKTSKSVASLAAKTLKNQNASNTAKKLAGSVLSQSKSTNQTGAKLENLASTVMTSKKYSNETKTLAGSVLSQSNKKR</sequence>
<organism evidence="2 3">
    <name type="scientific">Arenibacter aquaticus</name>
    <dbReference type="NCBI Taxonomy" id="2489054"/>
    <lineage>
        <taxon>Bacteria</taxon>
        <taxon>Pseudomonadati</taxon>
        <taxon>Bacteroidota</taxon>
        <taxon>Flavobacteriia</taxon>
        <taxon>Flavobacteriales</taxon>
        <taxon>Flavobacteriaceae</taxon>
        <taxon>Arenibacter</taxon>
    </lineage>
</organism>
<gene>
    <name evidence="2" type="ORF">EHW67_09500</name>
</gene>
<evidence type="ECO:0000256" key="1">
    <source>
        <dbReference type="SAM" id="MobiDB-lite"/>
    </source>
</evidence>
<feature type="region of interest" description="Disordered" evidence="1">
    <location>
        <begin position="1"/>
        <end position="80"/>
    </location>
</feature>
<dbReference type="EMBL" id="RQPJ01000003">
    <property type="protein sequence ID" value="RTE54147.1"/>
    <property type="molecule type" value="Genomic_DNA"/>
</dbReference>
<feature type="compositionally biased region" description="Polar residues" evidence="1">
    <location>
        <begin position="18"/>
        <end position="27"/>
    </location>
</feature>
<evidence type="ECO:0000313" key="2">
    <source>
        <dbReference type="EMBL" id="RTE54147.1"/>
    </source>
</evidence>
<keyword evidence="3" id="KW-1185">Reference proteome</keyword>
<comment type="caution">
    <text evidence="2">The sequence shown here is derived from an EMBL/GenBank/DDBJ whole genome shotgun (WGS) entry which is preliminary data.</text>
</comment>
<reference evidence="2 3" key="1">
    <citation type="submission" date="2018-11" db="EMBL/GenBank/DDBJ databases">
        <title>Arenibacter aquaticus sp.nov., a marine bacterium isolated from surface seawater in the South China Sea.</title>
        <authorList>
            <person name="Guo J."/>
            <person name="Sun J."/>
        </authorList>
    </citation>
    <scope>NUCLEOTIDE SEQUENCE [LARGE SCALE GENOMIC DNA]</scope>
    <source>
        <strain evidence="2 3">GUO666</strain>
    </source>
</reference>
<dbReference type="OrthoDB" id="1373593at2"/>
<dbReference type="Proteomes" id="UP000267585">
    <property type="component" value="Unassembled WGS sequence"/>
</dbReference>
<accession>A0A3S0CPE9</accession>
<dbReference type="RefSeq" id="WP_126162135.1">
    <property type="nucleotide sequence ID" value="NZ_RQPJ01000003.1"/>
</dbReference>
<feature type="compositionally biased region" description="Polar residues" evidence="1">
    <location>
        <begin position="34"/>
        <end position="80"/>
    </location>
</feature>
<protein>
    <submittedName>
        <fullName evidence="2">Uncharacterized protein</fullName>
    </submittedName>
</protein>
<evidence type="ECO:0000313" key="3">
    <source>
        <dbReference type="Proteomes" id="UP000267585"/>
    </source>
</evidence>